<keyword evidence="2" id="KW-1185">Reference proteome</keyword>
<evidence type="ECO:0000313" key="1">
    <source>
        <dbReference type="EMBL" id="ETE70642.1"/>
    </source>
</evidence>
<organism evidence="1 2">
    <name type="scientific">Ophiophagus hannah</name>
    <name type="common">King cobra</name>
    <name type="synonym">Naja hannah</name>
    <dbReference type="NCBI Taxonomy" id="8665"/>
    <lineage>
        <taxon>Eukaryota</taxon>
        <taxon>Metazoa</taxon>
        <taxon>Chordata</taxon>
        <taxon>Craniata</taxon>
        <taxon>Vertebrata</taxon>
        <taxon>Euteleostomi</taxon>
        <taxon>Lepidosauria</taxon>
        <taxon>Squamata</taxon>
        <taxon>Bifurcata</taxon>
        <taxon>Unidentata</taxon>
        <taxon>Episquamata</taxon>
        <taxon>Toxicofera</taxon>
        <taxon>Serpentes</taxon>
        <taxon>Colubroidea</taxon>
        <taxon>Elapidae</taxon>
        <taxon>Elapinae</taxon>
        <taxon>Ophiophagus</taxon>
    </lineage>
</organism>
<dbReference type="OrthoDB" id="6598681at2759"/>
<proteinExistence type="predicted"/>
<evidence type="ECO:0000313" key="2">
    <source>
        <dbReference type="Proteomes" id="UP000018936"/>
    </source>
</evidence>
<dbReference type="EMBL" id="AZIM01000508">
    <property type="protein sequence ID" value="ETE70642.1"/>
    <property type="molecule type" value="Genomic_DNA"/>
</dbReference>
<dbReference type="AlphaFoldDB" id="V8P9S3"/>
<protein>
    <submittedName>
        <fullName evidence="1">Uncharacterized protein</fullName>
    </submittedName>
</protein>
<name>V8P9S3_OPHHA</name>
<comment type="caution">
    <text evidence="1">The sequence shown here is derived from an EMBL/GenBank/DDBJ whole genome shotgun (WGS) entry which is preliminary data.</text>
</comment>
<reference evidence="1 2" key="1">
    <citation type="journal article" date="2013" name="Proc. Natl. Acad. Sci. U.S.A.">
        <title>The king cobra genome reveals dynamic gene evolution and adaptation in the snake venom system.</title>
        <authorList>
            <person name="Vonk F.J."/>
            <person name="Casewell N.R."/>
            <person name="Henkel C.V."/>
            <person name="Heimberg A.M."/>
            <person name="Jansen H.J."/>
            <person name="McCleary R.J."/>
            <person name="Kerkkamp H.M."/>
            <person name="Vos R.A."/>
            <person name="Guerreiro I."/>
            <person name="Calvete J.J."/>
            <person name="Wuster W."/>
            <person name="Woods A.E."/>
            <person name="Logan J.M."/>
            <person name="Harrison R.A."/>
            <person name="Castoe T.A."/>
            <person name="de Koning A.P."/>
            <person name="Pollock D.D."/>
            <person name="Yandell M."/>
            <person name="Calderon D."/>
            <person name="Renjifo C."/>
            <person name="Currier R.B."/>
            <person name="Salgado D."/>
            <person name="Pla D."/>
            <person name="Sanz L."/>
            <person name="Hyder A.S."/>
            <person name="Ribeiro J.M."/>
            <person name="Arntzen J.W."/>
            <person name="van den Thillart G.E."/>
            <person name="Boetzer M."/>
            <person name="Pirovano W."/>
            <person name="Dirks R.P."/>
            <person name="Spaink H.P."/>
            <person name="Duboule D."/>
            <person name="McGlinn E."/>
            <person name="Kini R.M."/>
            <person name="Richardson M.K."/>
        </authorList>
    </citation>
    <scope>NUCLEOTIDE SEQUENCE</scope>
    <source>
        <tissue evidence="1">Blood</tissue>
    </source>
</reference>
<dbReference type="Proteomes" id="UP000018936">
    <property type="component" value="Unassembled WGS sequence"/>
</dbReference>
<sequence>MRLDPDGQRPLGRPKNQWMDRIKEDMKCIGAWGPDPAHRGLRSGLRGCPGNSEGLAHGAFASENATCPSEVKHKP</sequence>
<feature type="non-terminal residue" evidence="1">
    <location>
        <position position="1"/>
    </location>
</feature>
<accession>V8P9S3</accession>
<gene>
    <name evidence="1" type="ORF">L345_03545</name>
</gene>